<protein>
    <submittedName>
        <fullName evidence="3">Protodermal factor 1-like</fullName>
    </submittedName>
</protein>
<evidence type="ECO:0000256" key="1">
    <source>
        <dbReference type="SAM" id="MobiDB-lite"/>
    </source>
</evidence>
<gene>
    <name evidence="3" type="primary">LOC110754924</name>
</gene>
<feature type="compositionally biased region" description="Low complexity" evidence="1">
    <location>
        <begin position="42"/>
        <end position="66"/>
    </location>
</feature>
<feature type="region of interest" description="Disordered" evidence="1">
    <location>
        <begin position="38"/>
        <end position="182"/>
    </location>
</feature>
<dbReference type="Proteomes" id="UP000515124">
    <property type="component" value="Unplaced"/>
</dbReference>
<dbReference type="KEGG" id="pavi:110754924"/>
<name>A0A6P5S428_PRUAV</name>
<evidence type="ECO:0000313" key="2">
    <source>
        <dbReference type="Proteomes" id="UP000515124"/>
    </source>
</evidence>
<proteinExistence type="predicted"/>
<dbReference type="PANTHER" id="PTHR33210:SF18">
    <property type="entry name" value="PROTODERMAL FACTOR 1"/>
    <property type="match status" value="1"/>
</dbReference>
<keyword evidence="2" id="KW-1185">Reference proteome</keyword>
<dbReference type="RefSeq" id="XP_021811745.1">
    <property type="nucleotide sequence ID" value="XM_021956053.1"/>
</dbReference>
<feature type="compositionally biased region" description="Low complexity" evidence="1">
    <location>
        <begin position="101"/>
        <end position="110"/>
    </location>
</feature>
<dbReference type="GeneID" id="110754924"/>
<reference evidence="3" key="1">
    <citation type="submission" date="2025-08" db="UniProtKB">
        <authorList>
            <consortium name="RefSeq"/>
        </authorList>
    </citation>
    <scope>IDENTIFICATION</scope>
</reference>
<feature type="compositionally biased region" description="Pro residues" evidence="1">
    <location>
        <begin position="131"/>
        <end position="168"/>
    </location>
</feature>
<feature type="compositionally biased region" description="Low complexity" evidence="1">
    <location>
        <begin position="121"/>
        <end position="130"/>
    </location>
</feature>
<evidence type="ECO:0000313" key="3">
    <source>
        <dbReference type="RefSeq" id="XP_021811745.1"/>
    </source>
</evidence>
<feature type="compositionally biased region" description="Low complexity" evidence="1">
    <location>
        <begin position="76"/>
        <end position="92"/>
    </location>
</feature>
<accession>A0A6P5S428</accession>
<dbReference type="PANTHER" id="PTHR33210">
    <property type="entry name" value="PROTODERMAL FACTOR 1"/>
    <property type="match status" value="1"/>
</dbReference>
<dbReference type="InterPro" id="IPR039923">
    <property type="entry name" value="Protodermal_1"/>
</dbReference>
<dbReference type="AlphaFoldDB" id="A0A6P5S428"/>
<sequence>MGRVRSRVASLFIWTLVAGMISQNLVIPVMSSTVEDQKTYYSPDPHAGSPPGGSHSPPSHPPSHGGSPHRHHSHGSHNPTPSSPPSNCGTPPYHNPTPSHDPGTPSEPSTPSTPPSGGGYYNSPPTSGGYSPPPTPDTSTPPTPDISTPPTPDILTPPTPDIVSPPIPYIGTPPTDPNTPSIPTPPFLPDPNSPPFTCIYWRNHPTVIWGLLGWWGTLGHAFGVTSLPGFGSSTMSLQQALSNTHTDGLGELYRQGTAALLNSMVDNRFHFTTKQVRDSFVGALGSNKAAASQARVFKLANEGKLKPRA</sequence>
<organism evidence="2 3">
    <name type="scientific">Prunus avium</name>
    <name type="common">Cherry</name>
    <name type="synonym">Cerasus avium</name>
    <dbReference type="NCBI Taxonomy" id="42229"/>
    <lineage>
        <taxon>Eukaryota</taxon>
        <taxon>Viridiplantae</taxon>
        <taxon>Streptophyta</taxon>
        <taxon>Embryophyta</taxon>
        <taxon>Tracheophyta</taxon>
        <taxon>Spermatophyta</taxon>
        <taxon>Magnoliopsida</taxon>
        <taxon>eudicotyledons</taxon>
        <taxon>Gunneridae</taxon>
        <taxon>Pentapetalae</taxon>
        <taxon>rosids</taxon>
        <taxon>fabids</taxon>
        <taxon>Rosales</taxon>
        <taxon>Rosaceae</taxon>
        <taxon>Amygdaloideae</taxon>
        <taxon>Amygdaleae</taxon>
        <taxon>Prunus</taxon>
    </lineage>
</organism>